<feature type="compositionally biased region" description="Low complexity" evidence="1">
    <location>
        <begin position="410"/>
        <end position="429"/>
    </location>
</feature>
<feature type="compositionally biased region" description="Low complexity" evidence="1">
    <location>
        <begin position="601"/>
        <end position="620"/>
    </location>
</feature>
<feature type="region of interest" description="Disordered" evidence="1">
    <location>
        <begin position="277"/>
        <end position="307"/>
    </location>
</feature>
<feature type="region of interest" description="Disordered" evidence="1">
    <location>
        <begin position="137"/>
        <end position="175"/>
    </location>
</feature>
<feature type="compositionally biased region" description="Polar residues" evidence="1">
    <location>
        <begin position="658"/>
        <end position="691"/>
    </location>
</feature>
<feature type="compositionally biased region" description="Polar residues" evidence="1">
    <location>
        <begin position="284"/>
        <end position="307"/>
    </location>
</feature>
<evidence type="ECO:0000313" key="7">
    <source>
        <dbReference type="WBParaSite" id="BXY_1089000.1"/>
    </source>
</evidence>
<evidence type="ECO:0000313" key="3">
    <source>
        <dbReference type="EMBL" id="CAD5213746.1"/>
    </source>
</evidence>
<feature type="compositionally biased region" description="Polar residues" evidence="1">
    <location>
        <begin position="487"/>
        <end position="498"/>
    </location>
</feature>
<feature type="compositionally biased region" description="Polar residues" evidence="1">
    <location>
        <begin position="141"/>
        <end position="151"/>
    </location>
</feature>
<dbReference type="eggNOG" id="ENOG502SGNF">
    <property type="taxonomic scope" value="Eukaryota"/>
</dbReference>
<dbReference type="Proteomes" id="UP000582659">
    <property type="component" value="Unassembled WGS sequence"/>
</dbReference>
<dbReference type="OrthoDB" id="44841at2759"/>
<reference evidence="7" key="1">
    <citation type="submission" date="2016-11" db="UniProtKB">
        <authorList>
            <consortium name="WormBaseParasite"/>
        </authorList>
    </citation>
    <scope>IDENTIFICATION</scope>
</reference>
<gene>
    <name evidence="3" type="ORF">BXYJ_LOCUS3184</name>
</gene>
<evidence type="ECO:0000313" key="5">
    <source>
        <dbReference type="Proteomes" id="UP000095284"/>
    </source>
</evidence>
<evidence type="ECO:0000256" key="1">
    <source>
        <dbReference type="SAM" id="MobiDB-lite"/>
    </source>
</evidence>
<dbReference type="InterPro" id="IPR006643">
    <property type="entry name" value="Zasp-like_motif"/>
</dbReference>
<dbReference type="SMR" id="A0A1I7SCY6"/>
<dbReference type="SMART" id="SM00735">
    <property type="entry name" value="ZM"/>
    <property type="match status" value="1"/>
</dbReference>
<reference evidence="4" key="2">
    <citation type="submission" date="2020-08" db="EMBL/GenBank/DDBJ databases">
        <authorList>
            <person name="Kikuchi T."/>
        </authorList>
    </citation>
    <scope>NUCLEOTIDE SEQUENCE</scope>
    <source>
        <strain evidence="3">Ka4C1</strain>
    </source>
</reference>
<evidence type="ECO:0000313" key="6">
    <source>
        <dbReference type="Proteomes" id="UP000659654"/>
    </source>
</evidence>
<proteinExistence type="predicted"/>
<dbReference type="EMBL" id="CAJFCV020000002">
    <property type="protein sequence ID" value="CAG9093240.1"/>
    <property type="molecule type" value="Genomic_DNA"/>
</dbReference>
<feature type="region of interest" description="Disordered" evidence="1">
    <location>
        <begin position="470"/>
        <end position="499"/>
    </location>
</feature>
<feature type="region of interest" description="Disordered" evidence="1">
    <location>
        <begin position="352"/>
        <end position="453"/>
    </location>
</feature>
<dbReference type="WBParaSite" id="BXY_1089000.1">
    <property type="protein sequence ID" value="BXY_1089000.1"/>
    <property type="gene ID" value="BXY_1089000"/>
</dbReference>
<protein>
    <submittedName>
        <fullName evidence="3">(pine wood nematode) hypothetical protein</fullName>
    </submittedName>
    <submittedName>
        <fullName evidence="7">ZM domain-containing protein</fullName>
    </submittedName>
</protein>
<dbReference type="AlphaFoldDB" id="A0A1I7SCY6"/>
<feature type="compositionally biased region" description="Polar residues" evidence="1">
    <location>
        <begin position="726"/>
        <end position="738"/>
    </location>
</feature>
<feature type="compositionally biased region" description="Polar residues" evidence="1">
    <location>
        <begin position="1028"/>
        <end position="1043"/>
    </location>
</feature>
<feature type="region of interest" description="Disordered" evidence="1">
    <location>
        <begin position="571"/>
        <end position="620"/>
    </location>
</feature>
<name>A0A1I7SCY6_BURXY</name>
<organism evidence="5 7">
    <name type="scientific">Bursaphelenchus xylophilus</name>
    <name type="common">Pinewood nematode worm</name>
    <name type="synonym">Aphelenchoides xylophilus</name>
    <dbReference type="NCBI Taxonomy" id="6326"/>
    <lineage>
        <taxon>Eukaryota</taxon>
        <taxon>Metazoa</taxon>
        <taxon>Ecdysozoa</taxon>
        <taxon>Nematoda</taxon>
        <taxon>Chromadorea</taxon>
        <taxon>Rhabditida</taxon>
        <taxon>Tylenchina</taxon>
        <taxon>Tylenchomorpha</taxon>
        <taxon>Aphelenchoidea</taxon>
        <taxon>Aphelenchoididae</taxon>
        <taxon>Bursaphelenchus</taxon>
    </lineage>
</organism>
<keyword evidence="6" id="KW-1185">Reference proteome</keyword>
<feature type="compositionally biased region" description="Low complexity" evidence="1">
    <location>
        <begin position="386"/>
        <end position="401"/>
    </location>
</feature>
<feature type="compositionally biased region" description="Polar residues" evidence="1">
    <location>
        <begin position="352"/>
        <end position="385"/>
    </location>
</feature>
<feature type="compositionally biased region" description="Low complexity" evidence="1">
    <location>
        <begin position="643"/>
        <end position="657"/>
    </location>
</feature>
<dbReference type="Gene3D" id="2.30.42.10">
    <property type="match status" value="1"/>
</dbReference>
<feature type="domain" description="Zasp-like motif" evidence="2">
    <location>
        <begin position="994"/>
        <end position="1019"/>
    </location>
</feature>
<dbReference type="Proteomes" id="UP000095284">
    <property type="component" value="Unplaced"/>
</dbReference>
<accession>A0A1I7SCY6</accession>
<dbReference type="EMBL" id="CAJFDI010000002">
    <property type="protein sequence ID" value="CAD5213746.1"/>
    <property type="molecule type" value="Genomic_DNA"/>
</dbReference>
<evidence type="ECO:0000259" key="2">
    <source>
        <dbReference type="SMART" id="SM00735"/>
    </source>
</evidence>
<evidence type="ECO:0000313" key="4">
    <source>
        <dbReference type="EMBL" id="CAG9093240.1"/>
    </source>
</evidence>
<feature type="region of interest" description="Disordered" evidence="1">
    <location>
        <begin position="1019"/>
        <end position="1077"/>
    </location>
</feature>
<feature type="region of interest" description="Disordered" evidence="1">
    <location>
        <begin position="635"/>
        <end position="769"/>
    </location>
</feature>
<feature type="compositionally biased region" description="Polar residues" evidence="1">
    <location>
        <begin position="165"/>
        <end position="175"/>
    </location>
</feature>
<dbReference type="Proteomes" id="UP000659654">
    <property type="component" value="Unassembled WGS sequence"/>
</dbReference>
<feature type="compositionally biased region" description="Polar residues" evidence="1">
    <location>
        <begin position="589"/>
        <end position="600"/>
    </location>
</feature>
<dbReference type="SUPFAM" id="SSF50156">
    <property type="entry name" value="PDZ domain-like"/>
    <property type="match status" value="1"/>
</dbReference>
<dbReference type="InterPro" id="IPR036034">
    <property type="entry name" value="PDZ_sf"/>
</dbReference>
<sequence>MEFETISVRLQRSNPTIPWGFQLGQVGNYVIVGKVEPNSMAEKAGLFSEDIVEEVFNSKNVNVADANSKIAQALEVIMLLKRPVDERARPYGLPKIGTYEKFEEFDKSGQLLKEYDKNSSDIISSHTADTKFPTTAVDYQRNGQPRPQQGAKTPPATLPKPRTPTPLQQSASQSFVTSDYGTLPRESAPTQNVQKFVKTTTTLSGTPDFVNNTTVQNLSPGGLPYNSTTEHSEAKSNWNKDEGNVHKHFESTRTYTKTESCTVKPIEQHFPQLANGKPFHDHWTSSQQVNYSQQPANGSVQRQNVGQYSQQIQGLNLEGQPASKTYVTQSETNFSRTAPLGAVQGQVQFQKNVPQPSQQPRPAFTQHVSQKSVYQPSQGSVSQPRQASGQSISQQSQQNVQKPTESYSRSQAQQAVPQQPLQHPQVSSVYHQETHQRVRSPPIHRTSSHEPQVIQSQANILVSEPGTYAQAHVNHPPNESIRPQGIHRTTSYQPQGSVPQRAPQVIYNKQYISHQPPPGDKFYSYQTRSPTQTVEVYEFESQQNSGYDQRQELYEAYQDQPYQKKTEEYVGQPAQVRQAPHQAEVRRGQLSTSHGQPQQVPTFTQQSRPQFQQQVNEQRVQYGQQMPAKFPVAQQESRYAPETLQQQSRQTYQTQGQLSAQNNVRQPPVSQGIQQQSELNKNVQRQTSPSTAKAAGSQGIEQRPAPPPHQNLRQPPAVLPKPASPQPQAQVQRSQPSQPVEAVPDSLQRSDYYDNETWNGYNGHRVPYDPNQQAVEQQTFQQQKIAEHPQKLAPKPSGIDPRMITSDTTGYNSAYVEGQPEQRDSRYSAHRRLLTENKGPVTRFVQSPFGTWVDEATAESLGINYNTNPRTRSALSYSPVRWFVDSTTNMISEPPRSFYSPPPTQEFVQQRRQAFSQSPIRYRPGPGYRERNGLAYIPKTANPSQFQQGYAGPGFQPNVRAIPRQAGSHFRASGNVKTVQFVEPEEAQLETDANVAHLQYNSPLNLYSPASAAEAYKQQIGKEPPGVQASQPSQPSYLTSPTLQLIAEEEAGVQRRPAAPQQSASFKRIAQGVGQPL</sequence>